<comment type="caution">
    <text evidence="5">The sequence shown here is derived from an EMBL/GenBank/DDBJ whole genome shotgun (WGS) entry which is preliminary data.</text>
</comment>
<dbReference type="Pfam" id="PF13302">
    <property type="entry name" value="Acetyltransf_3"/>
    <property type="match status" value="1"/>
</dbReference>
<accession>A0A7X2MXL6</accession>
<dbReference type="PANTHER" id="PTHR43792">
    <property type="entry name" value="GNAT FAMILY, PUTATIVE (AFU_ORTHOLOGUE AFUA_3G00765)-RELATED-RELATED"/>
    <property type="match status" value="1"/>
</dbReference>
<dbReference type="InterPro" id="IPR051531">
    <property type="entry name" value="N-acetyltransferase"/>
</dbReference>
<evidence type="ECO:0000256" key="2">
    <source>
        <dbReference type="ARBA" id="ARBA00023315"/>
    </source>
</evidence>
<evidence type="ECO:0000256" key="3">
    <source>
        <dbReference type="ARBA" id="ARBA00038502"/>
    </source>
</evidence>
<dbReference type="Gene3D" id="3.40.630.30">
    <property type="match status" value="1"/>
</dbReference>
<protein>
    <submittedName>
        <fullName evidence="5">GNAT family N-acetyltransferase</fullName>
    </submittedName>
</protein>
<dbReference type="PANTHER" id="PTHR43792:SF8">
    <property type="entry name" value="[RIBOSOMAL PROTEIN US5]-ALANINE N-ACETYLTRANSFERASE"/>
    <property type="match status" value="1"/>
</dbReference>
<dbReference type="InterPro" id="IPR000182">
    <property type="entry name" value="GNAT_dom"/>
</dbReference>
<proteinExistence type="inferred from homology"/>
<keyword evidence="6" id="KW-1185">Reference proteome</keyword>
<dbReference type="GO" id="GO:0016747">
    <property type="term" value="F:acyltransferase activity, transferring groups other than amino-acyl groups"/>
    <property type="evidence" value="ECO:0007669"/>
    <property type="project" value="InterPro"/>
</dbReference>
<gene>
    <name evidence="5" type="ORF">FYJ33_05900</name>
</gene>
<organism evidence="5 6">
    <name type="scientific">Inconstantimicrobium porci</name>
    <dbReference type="NCBI Taxonomy" id="2652291"/>
    <lineage>
        <taxon>Bacteria</taxon>
        <taxon>Bacillati</taxon>
        <taxon>Bacillota</taxon>
        <taxon>Clostridia</taxon>
        <taxon>Eubacteriales</taxon>
        <taxon>Clostridiaceae</taxon>
        <taxon>Inconstantimicrobium</taxon>
    </lineage>
</organism>
<evidence type="ECO:0000259" key="4">
    <source>
        <dbReference type="Pfam" id="PF13302"/>
    </source>
</evidence>
<keyword evidence="1 5" id="KW-0808">Transferase</keyword>
<dbReference type="Proteomes" id="UP000460287">
    <property type="component" value="Unassembled WGS sequence"/>
</dbReference>
<dbReference type="SUPFAM" id="SSF55729">
    <property type="entry name" value="Acyl-CoA N-acyltransferases (Nat)"/>
    <property type="match status" value="1"/>
</dbReference>
<evidence type="ECO:0000313" key="5">
    <source>
        <dbReference type="EMBL" id="MSR90951.1"/>
    </source>
</evidence>
<feature type="domain" description="N-acetyltransferase" evidence="4">
    <location>
        <begin position="26"/>
        <end position="163"/>
    </location>
</feature>
<evidence type="ECO:0000256" key="1">
    <source>
        <dbReference type="ARBA" id="ARBA00022679"/>
    </source>
</evidence>
<evidence type="ECO:0000313" key="6">
    <source>
        <dbReference type="Proteomes" id="UP000460287"/>
    </source>
</evidence>
<keyword evidence="2" id="KW-0012">Acyltransferase</keyword>
<sequence length="192" mass="22622">MRNLNMNSRILDMFYNYPELQYEDYILRRPGKSDINAICSICSDEFIGEITRIPTIGNRKEAKNLIDNFYAKYVIKQRVDFVIYSRTMKETVGLFSIHNISFVDDRCEIGFILDKKYRGIGIMQKVISGVKKSMFNEYGFHKIIITVSESNYACINMCSKIKFDEKIKMKDHFFNRISKNYEDTIVMSMINN</sequence>
<dbReference type="EMBL" id="VULX01000005">
    <property type="protein sequence ID" value="MSR90951.1"/>
    <property type="molecule type" value="Genomic_DNA"/>
</dbReference>
<dbReference type="InterPro" id="IPR016181">
    <property type="entry name" value="Acyl_CoA_acyltransferase"/>
</dbReference>
<name>A0A7X2MXL6_9CLOT</name>
<reference evidence="5 6" key="1">
    <citation type="submission" date="2019-08" db="EMBL/GenBank/DDBJ databases">
        <title>In-depth cultivation of the pig gut microbiome towards novel bacterial diversity and tailored functional studies.</title>
        <authorList>
            <person name="Wylensek D."/>
            <person name="Hitch T.C.A."/>
            <person name="Clavel T."/>
        </authorList>
    </citation>
    <scope>NUCLEOTIDE SEQUENCE [LARGE SCALE GENOMIC DNA]</scope>
    <source>
        <strain evidence="5 6">WCA-383-APC-5B</strain>
    </source>
</reference>
<comment type="similarity">
    <text evidence="3">Belongs to the acetyltransferase family. RimJ subfamily.</text>
</comment>
<dbReference type="AlphaFoldDB" id="A0A7X2MXL6"/>